<gene>
    <name evidence="7" type="ORF">EC973_001676</name>
</gene>
<dbReference type="OrthoDB" id="2279878at2759"/>
<dbReference type="GO" id="GO:0016020">
    <property type="term" value="C:membrane"/>
    <property type="evidence" value="ECO:0007669"/>
    <property type="project" value="UniProtKB-SubCell"/>
</dbReference>
<evidence type="ECO:0000256" key="4">
    <source>
        <dbReference type="ARBA" id="ARBA00022989"/>
    </source>
</evidence>
<dbReference type="AlphaFoldDB" id="A0A8H7BU32"/>
<dbReference type="GO" id="GO:0042285">
    <property type="term" value="F:xylosyltransferase activity"/>
    <property type="evidence" value="ECO:0007669"/>
    <property type="project" value="TreeGrafter"/>
</dbReference>
<name>A0A8H7BU32_9FUNG</name>
<protein>
    <submittedName>
        <fullName evidence="7">Uncharacterized protein</fullName>
    </submittedName>
</protein>
<evidence type="ECO:0000256" key="5">
    <source>
        <dbReference type="ARBA" id="ARBA00023136"/>
    </source>
</evidence>
<evidence type="ECO:0000256" key="6">
    <source>
        <dbReference type="ARBA" id="ARBA00023180"/>
    </source>
</evidence>
<dbReference type="PANTHER" id="PTHR12270">
    <property type="entry name" value="GLYCOSYLTRANSFERASE-RELATED"/>
    <property type="match status" value="1"/>
</dbReference>
<evidence type="ECO:0000313" key="7">
    <source>
        <dbReference type="EMBL" id="KAF7730727.1"/>
    </source>
</evidence>
<proteinExistence type="predicted"/>
<keyword evidence="2" id="KW-0812">Transmembrane</keyword>
<accession>A0A8H7BU32</accession>
<evidence type="ECO:0000313" key="8">
    <source>
        <dbReference type="Proteomes" id="UP000605846"/>
    </source>
</evidence>
<dbReference type="Pfam" id="PF13896">
    <property type="entry name" value="Glyco_transf_49"/>
    <property type="match status" value="1"/>
</dbReference>
<dbReference type="EMBL" id="JABAYA010000014">
    <property type="protein sequence ID" value="KAF7730727.1"/>
    <property type="molecule type" value="Genomic_DNA"/>
</dbReference>
<keyword evidence="8" id="KW-1185">Reference proteome</keyword>
<comment type="subcellular location">
    <subcellularLocation>
        <location evidence="1">Membrane</location>
        <topology evidence="1">Single-pass type II membrane protein</topology>
    </subcellularLocation>
</comment>
<dbReference type="GO" id="GO:0035269">
    <property type="term" value="P:protein O-linked glycosylation via mannose"/>
    <property type="evidence" value="ECO:0007669"/>
    <property type="project" value="TreeGrafter"/>
</dbReference>
<dbReference type="GO" id="GO:0015020">
    <property type="term" value="F:glucuronosyltransferase activity"/>
    <property type="evidence" value="ECO:0007669"/>
    <property type="project" value="TreeGrafter"/>
</dbReference>
<keyword evidence="5" id="KW-0472">Membrane</keyword>
<reference evidence="7" key="1">
    <citation type="submission" date="2020-01" db="EMBL/GenBank/DDBJ databases">
        <title>Genome Sequencing of Three Apophysomyces-Like Fungal Strains Confirms a Novel Fungal Genus in the Mucoromycota with divergent Burkholderia-like Endosymbiotic Bacteria.</title>
        <authorList>
            <person name="Stajich J.E."/>
            <person name="Macias A.M."/>
            <person name="Carter-House D."/>
            <person name="Lovett B."/>
            <person name="Kasson L.R."/>
            <person name="Berry K."/>
            <person name="Grigoriev I."/>
            <person name="Chang Y."/>
            <person name="Spatafora J."/>
            <person name="Kasson M.T."/>
        </authorList>
    </citation>
    <scope>NUCLEOTIDE SEQUENCE</scope>
    <source>
        <strain evidence="7">NRRL A-21654</strain>
    </source>
</reference>
<organism evidence="7 8">
    <name type="scientific">Apophysomyces ossiformis</name>
    <dbReference type="NCBI Taxonomy" id="679940"/>
    <lineage>
        <taxon>Eukaryota</taxon>
        <taxon>Fungi</taxon>
        <taxon>Fungi incertae sedis</taxon>
        <taxon>Mucoromycota</taxon>
        <taxon>Mucoromycotina</taxon>
        <taxon>Mucoromycetes</taxon>
        <taxon>Mucorales</taxon>
        <taxon>Mucorineae</taxon>
        <taxon>Mucoraceae</taxon>
        <taxon>Apophysomyces</taxon>
    </lineage>
</organism>
<comment type="caution">
    <text evidence="7">The sequence shown here is derived from an EMBL/GenBank/DDBJ whole genome shotgun (WGS) entry which is preliminary data.</text>
</comment>
<keyword evidence="4" id="KW-1133">Transmembrane helix</keyword>
<keyword evidence="3" id="KW-0735">Signal-anchor</keyword>
<sequence length="331" mass="38095">MAKMFPEIAYTVASRIQPYWLRATQTARSEEEVSLLFTLSPDTWSNFVQVAEYWDGPISATLHASSPDELDQIRKAYHEASFSARTDIHLIETTRQKSSNMLSRNTQRNVARLYARTEFVCEIPSDVLIPVDLKRVLELHKESYLNLLRQGDILVLPTFGHLRPSIIPTTKAQIVELILARQLASADTSQDWSARPSDYSSWINATSPYAVENYDMYYEPVTIESKTIQPWCPERFYDNRAACALVRYLTGSQFFVLPNAFAVKLEKKANDMDPLENGVNKRMFGRFYREQCVNQARQLDALGLWQGSRSSNIRQLCPRVIKEWSQELLSH</sequence>
<evidence type="ECO:0000256" key="1">
    <source>
        <dbReference type="ARBA" id="ARBA00004606"/>
    </source>
</evidence>
<keyword evidence="6" id="KW-0325">Glycoprotein</keyword>
<evidence type="ECO:0000256" key="2">
    <source>
        <dbReference type="ARBA" id="ARBA00022692"/>
    </source>
</evidence>
<dbReference type="PANTHER" id="PTHR12270:SF25">
    <property type="entry name" value="GLYCOSYLTRANSFERASE-LIKE PROTEIN LARGE"/>
    <property type="match status" value="1"/>
</dbReference>
<dbReference type="Proteomes" id="UP000605846">
    <property type="component" value="Unassembled WGS sequence"/>
</dbReference>
<evidence type="ECO:0000256" key="3">
    <source>
        <dbReference type="ARBA" id="ARBA00022968"/>
    </source>
</evidence>
<dbReference type="InterPro" id="IPR051292">
    <property type="entry name" value="Xyl/GlcA_transferase"/>
</dbReference>